<evidence type="ECO:0000256" key="1">
    <source>
        <dbReference type="SAM" id="MobiDB-lite"/>
    </source>
</evidence>
<comment type="caution">
    <text evidence="2">The sequence shown here is derived from an EMBL/GenBank/DDBJ whole genome shotgun (WGS) entry which is preliminary data.</text>
</comment>
<dbReference type="EMBL" id="BGZK01004964">
    <property type="protein sequence ID" value="GBP11852.1"/>
    <property type="molecule type" value="Genomic_DNA"/>
</dbReference>
<sequence length="33" mass="3746">MEWENTNSISRVHQHKAIAPLDARARADGERSV</sequence>
<gene>
    <name evidence="2" type="ORF">EVAR_98938_1</name>
</gene>
<evidence type="ECO:0000313" key="3">
    <source>
        <dbReference type="Proteomes" id="UP000299102"/>
    </source>
</evidence>
<feature type="compositionally biased region" description="Polar residues" evidence="1">
    <location>
        <begin position="1"/>
        <end position="11"/>
    </location>
</feature>
<organism evidence="2 3">
    <name type="scientific">Eumeta variegata</name>
    <name type="common">Bagworm moth</name>
    <name type="synonym">Eumeta japonica</name>
    <dbReference type="NCBI Taxonomy" id="151549"/>
    <lineage>
        <taxon>Eukaryota</taxon>
        <taxon>Metazoa</taxon>
        <taxon>Ecdysozoa</taxon>
        <taxon>Arthropoda</taxon>
        <taxon>Hexapoda</taxon>
        <taxon>Insecta</taxon>
        <taxon>Pterygota</taxon>
        <taxon>Neoptera</taxon>
        <taxon>Endopterygota</taxon>
        <taxon>Lepidoptera</taxon>
        <taxon>Glossata</taxon>
        <taxon>Ditrysia</taxon>
        <taxon>Tineoidea</taxon>
        <taxon>Psychidae</taxon>
        <taxon>Oiketicinae</taxon>
        <taxon>Eumeta</taxon>
    </lineage>
</organism>
<protein>
    <submittedName>
        <fullName evidence="2">Uncharacterized protein</fullName>
    </submittedName>
</protein>
<reference evidence="2 3" key="1">
    <citation type="journal article" date="2019" name="Commun. Biol.">
        <title>The bagworm genome reveals a unique fibroin gene that provides high tensile strength.</title>
        <authorList>
            <person name="Kono N."/>
            <person name="Nakamura H."/>
            <person name="Ohtoshi R."/>
            <person name="Tomita M."/>
            <person name="Numata K."/>
            <person name="Arakawa K."/>
        </authorList>
    </citation>
    <scope>NUCLEOTIDE SEQUENCE [LARGE SCALE GENOMIC DNA]</scope>
</reference>
<evidence type="ECO:0000313" key="2">
    <source>
        <dbReference type="EMBL" id="GBP11852.1"/>
    </source>
</evidence>
<feature type="region of interest" description="Disordered" evidence="1">
    <location>
        <begin position="1"/>
        <end position="33"/>
    </location>
</feature>
<dbReference type="AlphaFoldDB" id="A0A4C1TBL3"/>
<feature type="compositionally biased region" description="Basic and acidic residues" evidence="1">
    <location>
        <begin position="23"/>
        <end position="33"/>
    </location>
</feature>
<proteinExistence type="predicted"/>
<dbReference type="Proteomes" id="UP000299102">
    <property type="component" value="Unassembled WGS sequence"/>
</dbReference>
<name>A0A4C1TBL3_EUMVA</name>
<keyword evidence="3" id="KW-1185">Reference proteome</keyword>
<accession>A0A4C1TBL3</accession>